<dbReference type="GO" id="GO:0005829">
    <property type="term" value="C:cytosol"/>
    <property type="evidence" value="ECO:0007669"/>
    <property type="project" value="TreeGrafter"/>
</dbReference>
<dbReference type="InterPro" id="IPR003964">
    <property type="entry name" value="Carb_kinase"/>
</dbReference>
<dbReference type="InterPro" id="IPR001048">
    <property type="entry name" value="Asp/Glu/Uridylate_kinase"/>
</dbReference>
<dbReference type="CDD" id="cd04235">
    <property type="entry name" value="AAK_CK"/>
    <property type="match status" value="1"/>
</dbReference>
<keyword evidence="8" id="KW-1185">Reference proteome</keyword>
<protein>
    <recommendedName>
        <fullName evidence="4 5">Carbamate kinase</fullName>
    </recommendedName>
</protein>
<sequence>MQKPTKGKDTKEILLVALGGNALIRKGEVGTVEEQFENLKLPLRQIARLSRRYRIVITHGNGPQVGNLLLQQECCDAVPRLPLEILVAQTQGQIGYMIESTLDNEFMRLGLDAKQRFLTVLSYVLVDEHDQAFQHPSKPIGPAFTEEMAAKLPYPTVKTAKGYRRVVASPQPITIVEKREIKALIDMDFIVISCGGGGIPVIKERRAFQGIDAVIDKDLASAKLAYEIGADVFVIATDVEGVALSYGKPDERFLRTLGIKDAYHHLKKGEFPAGSMGPKVEAAIQFLQGGGKRAVICSIEDIMSAVDGKAGTELILS</sequence>
<dbReference type="GO" id="GO:0008804">
    <property type="term" value="F:carbamate kinase activity"/>
    <property type="evidence" value="ECO:0007669"/>
    <property type="project" value="UniProtKB-UniRule"/>
</dbReference>
<comment type="caution">
    <text evidence="7">The sequence shown here is derived from an EMBL/GenBank/DDBJ whole genome shotgun (WGS) entry which is preliminary data.</text>
</comment>
<dbReference type="Gene3D" id="3.40.1160.10">
    <property type="entry name" value="Acetylglutamate kinase-like"/>
    <property type="match status" value="1"/>
</dbReference>
<dbReference type="PIRSF" id="PIRSF000723">
    <property type="entry name" value="Carbamate_kin"/>
    <property type="match status" value="1"/>
</dbReference>
<comment type="similarity">
    <text evidence="1 5">Belongs to the carbamate kinase family.</text>
</comment>
<gene>
    <name evidence="7" type="primary">cpkA</name>
    <name evidence="7" type="ORF">DAMNIGENAA_09440</name>
</gene>
<dbReference type="Proteomes" id="UP001144372">
    <property type="component" value="Unassembled WGS sequence"/>
</dbReference>
<dbReference type="NCBIfam" id="NF009007">
    <property type="entry name" value="PRK12352.1"/>
    <property type="match status" value="1"/>
</dbReference>
<dbReference type="AlphaFoldDB" id="A0A9W6CX80"/>
<reference evidence="7" key="1">
    <citation type="submission" date="2022-12" db="EMBL/GenBank/DDBJ databases">
        <title>Reference genome sequencing for broad-spectrum identification of bacterial and archaeal isolates by mass spectrometry.</title>
        <authorList>
            <person name="Sekiguchi Y."/>
            <person name="Tourlousse D.M."/>
        </authorList>
    </citation>
    <scope>NUCLEOTIDE SEQUENCE</scope>
    <source>
        <strain evidence="7">ASRB1</strain>
    </source>
</reference>
<name>A0A9W6CX80_9BACT</name>
<feature type="domain" description="Aspartate/glutamate/uridylate kinase" evidence="6">
    <location>
        <begin position="13"/>
        <end position="298"/>
    </location>
</feature>
<organism evidence="7 8">
    <name type="scientific">Desulforhabdus amnigena</name>
    <dbReference type="NCBI Taxonomy" id="40218"/>
    <lineage>
        <taxon>Bacteria</taxon>
        <taxon>Pseudomonadati</taxon>
        <taxon>Thermodesulfobacteriota</taxon>
        <taxon>Syntrophobacteria</taxon>
        <taxon>Syntrophobacterales</taxon>
        <taxon>Syntrophobacteraceae</taxon>
        <taxon>Desulforhabdus</taxon>
    </lineage>
</organism>
<dbReference type="PRINTS" id="PR01469">
    <property type="entry name" value="CARBMTKINASE"/>
</dbReference>
<dbReference type="SUPFAM" id="SSF53633">
    <property type="entry name" value="Carbamate kinase-like"/>
    <property type="match status" value="1"/>
</dbReference>
<dbReference type="GO" id="GO:0019546">
    <property type="term" value="P:L-arginine deiminase pathway"/>
    <property type="evidence" value="ECO:0007669"/>
    <property type="project" value="TreeGrafter"/>
</dbReference>
<accession>A0A9W6CX80</accession>
<dbReference type="PANTHER" id="PTHR30409:SF1">
    <property type="entry name" value="CARBAMATE KINASE-RELATED"/>
    <property type="match status" value="1"/>
</dbReference>
<dbReference type="Pfam" id="PF00696">
    <property type="entry name" value="AA_kinase"/>
    <property type="match status" value="1"/>
</dbReference>
<dbReference type="FunFam" id="3.40.1160.10:FF:000007">
    <property type="entry name" value="Carbamate kinase"/>
    <property type="match status" value="1"/>
</dbReference>
<evidence type="ECO:0000256" key="4">
    <source>
        <dbReference type="NCBIfam" id="TIGR00746"/>
    </source>
</evidence>
<dbReference type="EMBL" id="BSDR01000001">
    <property type="protein sequence ID" value="GLI33511.1"/>
    <property type="molecule type" value="Genomic_DNA"/>
</dbReference>
<evidence type="ECO:0000313" key="7">
    <source>
        <dbReference type="EMBL" id="GLI33511.1"/>
    </source>
</evidence>
<keyword evidence="2 5" id="KW-0808">Transferase</keyword>
<evidence type="ECO:0000259" key="6">
    <source>
        <dbReference type="Pfam" id="PF00696"/>
    </source>
</evidence>
<keyword evidence="3 5" id="KW-0418">Kinase</keyword>
<dbReference type="InterPro" id="IPR036393">
    <property type="entry name" value="AceGlu_kinase-like_sf"/>
</dbReference>
<evidence type="ECO:0000256" key="5">
    <source>
        <dbReference type="PIRNR" id="PIRNR000723"/>
    </source>
</evidence>
<dbReference type="NCBIfam" id="TIGR00746">
    <property type="entry name" value="arcC"/>
    <property type="match status" value="1"/>
</dbReference>
<evidence type="ECO:0000313" key="8">
    <source>
        <dbReference type="Proteomes" id="UP001144372"/>
    </source>
</evidence>
<evidence type="ECO:0000256" key="1">
    <source>
        <dbReference type="ARBA" id="ARBA00011066"/>
    </source>
</evidence>
<evidence type="ECO:0000256" key="3">
    <source>
        <dbReference type="ARBA" id="ARBA00022777"/>
    </source>
</evidence>
<evidence type="ECO:0000256" key="2">
    <source>
        <dbReference type="ARBA" id="ARBA00022679"/>
    </source>
</evidence>
<dbReference type="RefSeq" id="WP_281792541.1">
    <property type="nucleotide sequence ID" value="NZ_BSDR01000001.1"/>
</dbReference>
<dbReference type="PANTHER" id="PTHR30409">
    <property type="entry name" value="CARBAMATE KINASE"/>
    <property type="match status" value="1"/>
</dbReference>
<proteinExistence type="inferred from homology"/>